<dbReference type="PROSITE" id="PS50995">
    <property type="entry name" value="HTH_MARR_2"/>
    <property type="match status" value="1"/>
</dbReference>
<dbReference type="RefSeq" id="WP_407338527.1">
    <property type="nucleotide sequence ID" value="NZ_CP136862.1"/>
</dbReference>
<dbReference type="Proteomes" id="UP001626536">
    <property type="component" value="Chromosome"/>
</dbReference>
<evidence type="ECO:0000313" key="2">
    <source>
        <dbReference type="EMBL" id="WOJ89084.1"/>
    </source>
</evidence>
<dbReference type="Gene3D" id="1.10.10.10">
    <property type="entry name" value="Winged helix-like DNA-binding domain superfamily/Winged helix DNA-binding domain"/>
    <property type="match status" value="1"/>
</dbReference>
<keyword evidence="3" id="KW-1185">Reference proteome</keyword>
<dbReference type="EMBL" id="CP136862">
    <property type="protein sequence ID" value="WOJ89084.1"/>
    <property type="molecule type" value="Genomic_DNA"/>
</dbReference>
<dbReference type="PANTHER" id="PTHR33164:SF99">
    <property type="entry name" value="MARR FAMILY REGULATORY PROTEIN"/>
    <property type="match status" value="1"/>
</dbReference>
<gene>
    <name evidence="2" type="ORF">RZS28_14920</name>
</gene>
<accession>A0ABZ0HR65</accession>
<sequence>MSSDKKVRQATATVTELILETFRLNGRLIEAGDELVRPLELTSARWQVLGAMDRSAVPLPVASIARNMGLSRQAVQRLAKELEKGGLVRFAKNPHHERARLVTMTEKGRAAFAAAMAKQAPWAEALAEGLSPDLLSEALAVLRALRVKLEGHDG</sequence>
<dbReference type="SUPFAM" id="SSF46785">
    <property type="entry name" value="Winged helix' DNA-binding domain"/>
    <property type="match status" value="1"/>
</dbReference>
<evidence type="ECO:0000259" key="1">
    <source>
        <dbReference type="PROSITE" id="PS50995"/>
    </source>
</evidence>
<dbReference type="SMART" id="SM00347">
    <property type="entry name" value="HTH_MARR"/>
    <property type="match status" value="1"/>
</dbReference>
<dbReference type="InterPro" id="IPR039422">
    <property type="entry name" value="MarR/SlyA-like"/>
</dbReference>
<dbReference type="InterPro" id="IPR036390">
    <property type="entry name" value="WH_DNA-bd_sf"/>
</dbReference>
<dbReference type="InterPro" id="IPR036388">
    <property type="entry name" value="WH-like_DNA-bd_sf"/>
</dbReference>
<evidence type="ECO:0000313" key="3">
    <source>
        <dbReference type="Proteomes" id="UP001626536"/>
    </source>
</evidence>
<protein>
    <submittedName>
        <fullName evidence="2">MarR family transcriptional regulator</fullName>
    </submittedName>
</protein>
<organism evidence="2 3">
    <name type="scientific">Methylocapsa polymorpha</name>
    <dbReference type="NCBI Taxonomy" id="3080828"/>
    <lineage>
        <taxon>Bacteria</taxon>
        <taxon>Pseudomonadati</taxon>
        <taxon>Pseudomonadota</taxon>
        <taxon>Alphaproteobacteria</taxon>
        <taxon>Hyphomicrobiales</taxon>
        <taxon>Beijerinckiaceae</taxon>
        <taxon>Methylocapsa</taxon>
    </lineage>
</organism>
<dbReference type="Pfam" id="PF12802">
    <property type="entry name" value="MarR_2"/>
    <property type="match status" value="1"/>
</dbReference>
<name>A0ABZ0HR65_9HYPH</name>
<reference evidence="2 3" key="1">
    <citation type="submission" date="2023-10" db="EMBL/GenBank/DDBJ databases">
        <title>Novel methanotroph of the genus Methylocapsa from a subarctic wetland.</title>
        <authorList>
            <person name="Belova S.E."/>
            <person name="Oshkin I.Y."/>
            <person name="Miroshnikov K."/>
            <person name="Dedysh S.N."/>
        </authorList>
    </citation>
    <scope>NUCLEOTIDE SEQUENCE [LARGE SCALE GENOMIC DNA]</scope>
    <source>
        <strain evidence="2 3">RX1</strain>
    </source>
</reference>
<dbReference type="InterPro" id="IPR000835">
    <property type="entry name" value="HTH_MarR-typ"/>
</dbReference>
<feature type="domain" description="HTH marR-type" evidence="1">
    <location>
        <begin position="14"/>
        <end position="151"/>
    </location>
</feature>
<proteinExistence type="predicted"/>
<dbReference type="PANTHER" id="PTHR33164">
    <property type="entry name" value="TRANSCRIPTIONAL REGULATOR, MARR FAMILY"/>
    <property type="match status" value="1"/>
</dbReference>